<dbReference type="InterPro" id="IPR002913">
    <property type="entry name" value="START_lipid-bd_dom"/>
</dbReference>
<evidence type="ECO:0000256" key="8">
    <source>
        <dbReference type="ARBA" id="ARBA00063535"/>
    </source>
</evidence>
<dbReference type="InterPro" id="IPR051213">
    <property type="entry name" value="START_lipid_transfer"/>
</dbReference>
<evidence type="ECO:0000313" key="13">
    <source>
        <dbReference type="EMBL" id="ORE08912.1"/>
    </source>
</evidence>
<keyword evidence="4" id="KW-0597">Phosphoprotein</keyword>
<evidence type="ECO:0000256" key="2">
    <source>
        <dbReference type="ARBA" id="ARBA00022448"/>
    </source>
</evidence>
<evidence type="ECO:0000259" key="12">
    <source>
        <dbReference type="PROSITE" id="PS50848"/>
    </source>
</evidence>
<dbReference type="AlphaFoldDB" id="A0A1X0RA87"/>
<keyword evidence="5" id="KW-0007">Acetylation</keyword>
<accession>A0A1X0RA87</accession>
<comment type="subunit">
    <text evidence="8">Interacts with ACOT13/THEM2.</text>
</comment>
<dbReference type="VEuPathDB" id="FungiDB:BCV72DRAFT_224334"/>
<dbReference type="PANTHER" id="PTHR19308:SF39">
    <property type="entry name" value="PHOSPHATIDYLCHOLINE TRANSFER PROTEIN"/>
    <property type="match status" value="1"/>
</dbReference>
<evidence type="ECO:0000256" key="5">
    <source>
        <dbReference type="ARBA" id="ARBA00022990"/>
    </source>
</evidence>
<dbReference type="SUPFAM" id="SSF55961">
    <property type="entry name" value="Bet v1-like"/>
    <property type="match status" value="1"/>
</dbReference>
<name>A0A1X0RA87_RHIZD</name>
<reference evidence="13" key="1">
    <citation type="journal article" date="2016" name="Proc. Natl. Acad. Sci. U.S.A.">
        <title>Lipid metabolic changes in an early divergent fungus govern the establishment of a mutualistic symbiosis with endobacteria.</title>
        <authorList>
            <person name="Lastovetsky O.A."/>
            <person name="Gaspar M.L."/>
            <person name="Mondo S.J."/>
            <person name="LaButti K.M."/>
            <person name="Sandor L."/>
            <person name="Grigoriev I.V."/>
            <person name="Henry S.A."/>
            <person name="Pawlowska T.E."/>
        </authorList>
    </citation>
    <scope>NUCLEOTIDE SEQUENCE [LARGE SCALE GENOMIC DNA]</scope>
    <source>
        <strain evidence="13">ATCC 52814</strain>
    </source>
</reference>
<evidence type="ECO:0000256" key="7">
    <source>
        <dbReference type="ARBA" id="ARBA00023121"/>
    </source>
</evidence>
<evidence type="ECO:0000256" key="10">
    <source>
        <dbReference type="ARBA" id="ARBA00077188"/>
    </source>
</evidence>
<dbReference type="InterPro" id="IPR023393">
    <property type="entry name" value="START-like_dom_sf"/>
</dbReference>
<proteinExistence type="predicted"/>
<dbReference type="Gene3D" id="3.30.530.20">
    <property type="match status" value="1"/>
</dbReference>
<sequence>MPFFSKDTFREYVNRCKNDQDFLNGWELYERNPEFMVYRKPAHGKSDKLFQYRAIGGWNEVKPTTLAQVYLDLDFRKQWDKHMLGYQYFDHNGNKAIHFEIKYPWPLSNRDYAYVMEQQLVQDENDIVHIVILGESLPVDSFPCSKGTIRIDTYLQNICISPNKDGHGCLIFMDYFDDPKGSIPKSVINWAAKTAVPTFVNNLKNVCLEYQREHPGDIFLDTSDIIKL</sequence>
<dbReference type="FunFam" id="3.30.530.20:FF:000017">
    <property type="entry name" value="Phosphatidylcholine transfer protein, putative"/>
    <property type="match status" value="1"/>
</dbReference>
<dbReference type="GO" id="GO:0006869">
    <property type="term" value="P:lipid transport"/>
    <property type="evidence" value="ECO:0007669"/>
    <property type="project" value="UniProtKB-KW"/>
</dbReference>
<gene>
    <name evidence="13" type="ORF">BCV72DRAFT_224334</name>
</gene>
<evidence type="ECO:0000256" key="11">
    <source>
        <dbReference type="ARBA" id="ARBA00079049"/>
    </source>
</evidence>
<dbReference type="GO" id="GO:0005829">
    <property type="term" value="C:cytosol"/>
    <property type="evidence" value="ECO:0007669"/>
    <property type="project" value="UniProtKB-ARBA"/>
</dbReference>
<comment type="subcellular location">
    <subcellularLocation>
        <location evidence="1">Cytoplasm</location>
    </subcellularLocation>
</comment>
<evidence type="ECO:0000256" key="1">
    <source>
        <dbReference type="ARBA" id="ARBA00004496"/>
    </source>
</evidence>
<keyword evidence="7" id="KW-0446">Lipid-binding</keyword>
<dbReference type="PANTHER" id="PTHR19308">
    <property type="entry name" value="PHOSPHATIDYLCHOLINE TRANSFER PROTEIN"/>
    <property type="match status" value="1"/>
</dbReference>
<dbReference type="SMART" id="SM00234">
    <property type="entry name" value="START"/>
    <property type="match status" value="1"/>
</dbReference>
<feature type="domain" description="START" evidence="12">
    <location>
        <begin position="24"/>
        <end position="212"/>
    </location>
</feature>
<dbReference type="Proteomes" id="UP000242414">
    <property type="component" value="Unassembled WGS sequence"/>
</dbReference>
<dbReference type="Pfam" id="PF01852">
    <property type="entry name" value="START"/>
    <property type="match status" value="1"/>
</dbReference>
<dbReference type="EMBL" id="KV921882">
    <property type="protein sequence ID" value="ORE08912.1"/>
    <property type="molecule type" value="Genomic_DNA"/>
</dbReference>
<protein>
    <recommendedName>
        <fullName evidence="9">Phosphatidylcholine transfer protein</fullName>
    </recommendedName>
    <alternativeName>
        <fullName evidence="11">START domain-containing protein 2</fullName>
    </alternativeName>
    <alternativeName>
        <fullName evidence="10">StAR-related lipid transfer protein 2</fullName>
    </alternativeName>
</protein>
<dbReference type="OrthoDB" id="1295045at2759"/>
<keyword evidence="2" id="KW-0813">Transport</keyword>
<dbReference type="GO" id="GO:0008289">
    <property type="term" value="F:lipid binding"/>
    <property type="evidence" value="ECO:0007669"/>
    <property type="project" value="UniProtKB-KW"/>
</dbReference>
<evidence type="ECO:0000256" key="9">
    <source>
        <dbReference type="ARBA" id="ARBA00069061"/>
    </source>
</evidence>
<evidence type="ECO:0000256" key="3">
    <source>
        <dbReference type="ARBA" id="ARBA00022490"/>
    </source>
</evidence>
<dbReference type="PROSITE" id="PS50848">
    <property type="entry name" value="START"/>
    <property type="match status" value="1"/>
</dbReference>
<organism evidence="13">
    <name type="scientific">Rhizopus microsporus var. microsporus</name>
    <dbReference type="NCBI Taxonomy" id="86635"/>
    <lineage>
        <taxon>Eukaryota</taxon>
        <taxon>Fungi</taxon>
        <taxon>Fungi incertae sedis</taxon>
        <taxon>Mucoromycota</taxon>
        <taxon>Mucoromycotina</taxon>
        <taxon>Mucoromycetes</taxon>
        <taxon>Mucorales</taxon>
        <taxon>Mucorineae</taxon>
        <taxon>Rhizopodaceae</taxon>
        <taxon>Rhizopus</taxon>
    </lineage>
</organism>
<evidence type="ECO:0000256" key="6">
    <source>
        <dbReference type="ARBA" id="ARBA00023055"/>
    </source>
</evidence>
<evidence type="ECO:0000256" key="4">
    <source>
        <dbReference type="ARBA" id="ARBA00022553"/>
    </source>
</evidence>
<keyword evidence="6" id="KW-0445">Lipid transport</keyword>
<keyword evidence="3" id="KW-0963">Cytoplasm</keyword>